<accession>A0A085LQZ0</accession>
<name>A0A085LQZ0_9BILA</name>
<organism evidence="1 3">
    <name type="scientific">Trichuris suis</name>
    <name type="common">pig whipworm</name>
    <dbReference type="NCBI Taxonomy" id="68888"/>
    <lineage>
        <taxon>Eukaryota</taxon>
        <taxon>Metazoa</taxon>
        <taxon>Ecdysozoa</taxon>
        <taxon>Nematoda</taxon>
        <taxon>Enoplea</taxon>
        <taxon>Dorylaimia</taxon>
        <taxon>Trichinellida</taxon>
        <taxon>Trichuridae</taxon>
        <taxon>Trichuris</taxon>
    </lineage>
</organism>
<protein>
    <recommendedName>
        <fullName evidence="4">Reverse transcriptase domain-containing protein</fullName>
    </recommendedName>
</protein>
<dbReference type="Gene3D" id="3.30.70.270">
    <property type="match status" value="2"/>
</dbReference>
<dbReference type="PANTHER" id="PTHR37984">
    <property type="entry name" value="PROTEIN CBG26694"/>
    <property type="match status" value="1"/>
</dbReference>
<dbReference type="EMBL" id="KL363329">
    <property type="protein sequence ID" value="KFD47386.1"/>
    <property type="molecule type" value="Genomic_DNA"/>
</dbReference>
<dbReference type="InterPro" id="IPR043128">
    <property type="entry name" value="Rev_trsase/Diguanyl_cyclase"/>
</dbReference>
<dbReference type="Proteomes" id="UP000030764">
    <property type="component" value="Unassembled WGS sequence"/>
</dbReference>
<evidence type="ECO:0008006" key="4">
    <source>
        <dbReference type="Google" id="ProtNLM"/>
    </source>
</evidence>
<reference evidence="1 3" key="1">
    <citation type="journal article" date="2014" name="Nat. Genet.">
        <title>Genome and transcriptome of the porcine whipworm Trichuris suis.</title>
        <authorList>
            <person name="Jex A.R."/>
            <person name="Nejsum P."/>
            <person name="Schwarz E.M."/>
            <person name="Hu L."/>
            <person name="Young N.D."/>
            <person name="Hall R.S."/>
            <person name="Korhonen P.K."/>
            <person name="Liao S."/>
            <person name="Thamsborg S."/>
            <person name="Xia J."/>
            <person name="Xu P."/>
            <person name="Wang S."/>
            <person name="Scheerlinck J.P."/>
            <person name="Hofmann A."/>
            <person name="Sternberg P.W."/>
            <person name="Wang J."/>
            <person name="Gasser R.B."/>
        </authorList>
    </citation>
    <scope>NUCLEOTIDE SEQUENCE [LARGE SCALE GENOMIC DNA]</scope>
    <source>
        <strain evidence="2">DCEP-RM93F</strain>
        <strain evidence="1">DCEP-RM93M</strain>
    </source>
</reference>
<evidence type="ECO:0000313" key="3">
    <source>
        <dbReference type="Proteomes" id="UP000030764"/>
    </source>
</evidence>
<dbReference type="InterPro" id="IPR043502">
    <property type="entry name" value="DNA/RNA_pol_sf"/>
</dbReference>
<keyword evidence="3" id="KW-1185">Reference proteome</keyword>
<dbReference type="AlphaFoldDB" id="A0A085LQZ0"/>
<dbReference type="EMBL" id="KL367625">
    <property type="protein sequence ID" value="KFD61373.1"/>
    <property type="molecule type" value="Genomic_DNA"/>
</dbReference>
<evidence type="ECO:0000313" key="2">
    <source>
        <dbReference type="EMBL" id="KFD61373.1"/>
    </source>
</evidence>
<gene>
    <name evidence="1" type="ORF">M513_11749</name>
    <name evidence="2" type="ORF">M514_11749</name>
</gene>
<dbReference type="InterPro" id="IPR050951">
    <property type="entry name" value="Retrovirus_Pol_polyprotein"/>
</dbReference>
<dbReference type="SUPFAM" id="SSF56672">
    <property type="entry name" value="DNA/RNA polymerases"/>
    <property type="match status" value="1"/>
</dbReference>
<proteinExistence type="predicted"/>
<dbReference type="Proteomes" id="UP000030758">
    <property type="component" value="Unassembled WGS sequence"/>
</dbReference>
<sequence length="135" mass="14843">MDTMLAGLQDAVAYLDDVIVGKSQEERPTKPQRVLNRIDEFGFTSRPEKCCFDMDCIQYLGFVFDKLGHRSDPAKIEAIKRMPAPNDTASLRSFLGTLNYYGSFIKDARNPCTPGCASLKKPPLHLVAGLSGGVS</sequence>
<evidence type="ECO:0000313" key="1">
    <source>
        <dbReference type="EMBL" id="KFD47386.1"/>
    </source>
</evidence>
<dbReference type="PANTHER" id="PTHR37984:SF5">
    <property type="entry name" value="PROTEIN NYNRIN-LIKE"/>
    <property type="match status" value="1"/>
</dbReference>